<name>A0A9D4EEJ9_DREPO</name>
<dbReference type="EMBL" id="JAIWYP010000009">
    <property type="protein sequence ID" value="KAH3777883.1"/>
    <property type="molecule type" value="Genomic_DNA"/>
</dbReference>
<gene>
    <name evidence="2" type="ORF">DPMN_179331</name>
</gene>
<accession>A0A9D4EEJ9</accession>
<keyword evidence="3" id="KW-1185">Reference proteome</keyword>
<evidence type="ECO:0000256" key="1">
    <source>
        <dbReference type="SAM" id="MobiDB-lite"/>
    </source>
</evidence>
<sequence>MQIDNEHDEATSPMIHETVDDKVYAPSTSAHETPETVGQVKDGKGKVIKVPFFNWYNSQLDFSQLGDFTTRFLPNLMISRREKFPRACVPDPFPIG</sequence>
<feature type="region of interest" description="Disordered" evidence="1">
    <location>
        <begin position="1"/>
        <end position="38"/>
    </location>
</feature>
<comment type="caution">
    <text evidence="2">The sequence shown here is derived from an EMBL/GenBank/DDBJ whole genome shotgun (WGS) entry which is preliminary data.</text>
</comment>
<protein>
    <submittedName>
        <fullName evidence="2">Uncharacterized protein</fullName>
    </submittedName>
</protein>
<proteinExistence type="predicted"/>
<reference evidence="2" key="1">
    <citation type="journal article" date="2019" name="bioRxiv">
        <title>The Genome of the Zebra Mussel, Dreissena polymorpha: A Resource for Invasive Species Research.</title>
        <authorList>
            <person name="McCartney M.A."/>
            <person name="Auch B."/>
            <person name="Kono T."/>
            <person name="Mallez S."/>
            <person name="Zhang Y."/>
            <person name="Obille A."/>
            <person name="Becker A."/>
            <person name="Abrahante J.E."/>
            <person name="Garbe J."/>
            <person name="Badalamenti J.P."/>
            <person name="Herman A."/>
            <person name="Mangelson H."/>
            <person name="Liachko I."/>
            <person name="Sullivan S."/>
            <person name="Sone E.D."/>
            <person name="Koren S."/>
            <person name="Silverstein K.A.T."/>
            <person name="Beckman K.B."/>
            <person name="Gohl D.M."/>
        </authorList>
    </citation>
    <scope>NUCLEOTIDE SEQUENCE</scope>
    <source>
        <strain evidence="2">Duluth1</strain>
        <tissue evidence="2">Whole animal</tissue>
    </source>
</reference>
<evidence type="ECO:0000313" key="3">
    <source>
        <dbReference type="Proteomes" id="UP000828390"/>
    </source>
</evidence>
<evidence type="ECO:0000313" key="2">
    <source>
        <dbReference type="EMBL" id="KAH3777883.1"/>
    </source>
</evidence>
<dbReference type="AlphaFoldDB" id="A0A9D4EEJ9"/>
<dbReference type="Proteomes" id="UP000828390">
    <property type="component" value="Unassembled WGS sequence"/>
</dbReference>
<reference evidence="2" key="2">
    <citation type="submission" date="2020-11" db="EMBL/GenBank/DDBJ databases">
        <authorList>
            <person name="McCartney M.A."/>
            <person name="Auch B."/>
            <person name="Kono T."/>
            <person name="Mallez S."/>
            <person name="Becker A."/>
            <person name="Gohl D.M."/>
            <person name="Silverstein K.A.T."/>
            <person name="Koren S."/>
            <person name="Bechman K.B."/>
            <person name="Herman A."/>
            <person name="Abrahante J.E."/>
            <person name="Garbe J."/>
        </authorList>
    </citation>
    <scope>NUCLEOTIDE SEQUENCE</scope>
    <source>
        <strain evidence="2">Duluth1</strain>
        <tissue evidence="2">Whole animal</tissue>
    </source>
</reference>
<organism evidence="2 3">
    <name type="scientific">Dreissena polymorpha</name>
    <name type="common">Zebra mussel</name>
    <name type="synonym">Mytilus polymorpha</name>
    <dbReference type="NCBI Taxonomy" id="45954"/>
    <lineage>
        <taxon>Eukaryota</taxon>
        <taxon>Metazoa</taxon>
        <taxon>Spiralia</taxon>
        <taxon>Lophotrochozoa</taxon>
        <taxon>Mollusca</taxon>
        <taxon>Bivalvia</taxon>
        <taxon>Autobranchia</taxon>
        <taxon>Heteroconchia</taxon>
        <taxon>Euheterodonta</taxon>
        <taxon>Imparidentia</taxon>
        <taxon>Neoheterodontei</taxon>
        <taxon>Myida</taxon>
        <taxon>Dreissenoidea</taxon>
        <taxon>Dreissenidae</taxon>
        <taxon>Dreissena</taxon>
    </lineage>
</organism>
<feature type="compositionally biased region" description="Basic and acidic residues" evidence="1">
    <location>
        <begin position="1"/>
        <end position="10"/>
    </location>
</feature>